<organism evidence="2">
    <name type="scientific">Oryza meridionalis</name>
    <dbReference type="NCBI Taxonomy" id="40149"/>
    <lineage>
        <taxon>Eukaryota</taxon>
        <taxon>Viridiplantae</taxon>
        <taxon>Streptophyta</taxon>
        <taxon>Embryophyta</taxon>
        <taxon>Tracheophyta</taxon>
        <taxon>Spermatophyta</taxon>
        <taxon>Magnoliopsida</taxon>
        <taxon>Liliopsida</taxon>
        <taxon>Poales</taxon>
        <taxon>Poaceae</taxon>
        <taxon>BOP clade</taxon>
        <taxon>Oryzoideae</taxon>
        <taxon>Oryzeae</taxon>
        <taxon>Oryzinae</taxon>
        <taxon>Oryza</taxon>
    </lineage>
</organism>
<evidence type="ECO:0000256" key="1">
    <source>
        <dbReference type="SAM" id="MobiDB-lite"/>
    </source>
</evidence>
<sequence length="115" mass="11868">MDVEELMRRNKKSREGGTKYGPSIQADRKADKNRVSGGTSAPSPSKNPPKGFGDLDQNMSKEQAQVPERPRCVGKETAAAAVDGVGLGGRTVCGGVGSAADSVEHGDAAAIARDT</sequence>
<dbReference type="AlphaFoldDB" id="A0A0E0DQ38"/>
<dbReference type="Gramene" id="OMERI05G10930.1">
    <property type="protein sequence ID" value="OMERI05G10930.1"/>
    <property type="gene ID" value="OMERI05G10930"/>
</dbReference>
<proteinExistence type="predicted"/>
<keyword evidence="3" id="KW-1185">Reference proteome</keyword>
<accession>A0A0E0DQ38</accession>
<name>A0A0E0DQ38_9ORYZ</name>
<feature type="region of interest" description="Disordered" evidence="1">
    <location>
        <begin position="1"/>
        <end position="73"/>
    </location>
</feature>
<reference evidence="2" key="2">
    <citation type="submission" date="2018-05" db="EMBL/GenBank/DDBJ databases">
        <title>OmerRS3 (Oryza meridionalis Reference Sequence Version 3).</title>
        <authorList>
            <person name="Zhang J."/>
            <person name="Kudrna D."/>
            <person name="Lee S."/>
            <person name="Talag J."/>
            <person name="Welchert J."/>
            <person name="Wing R.A."/>
        </authorList>
    </citation>
    <scope>NUCLEOTIDE SEQUENCE [LARGE SCALE GENOMIC DNA]</scope>
    <source>
        <strain evidence="2">cv. OR44</strain>
    </source>
</reference>
<evidence type="ECO:0000313" key="3">
    <source>
        <dbReference type="Proteomes" id="UP000008021"/>
    </source>
</evidence>
<dbReference type="HOGENOM" id="CLU_2112794_0_0_1"/>
<protein>
    <submittedName>
        <fullName evidence="2">Uncharacterized protein</fullName>
    </submittedName>
</protein>
<feature type="compositionally biased region" description="Basic and acidic residues" evidence="1">
    <location>
        <begin position="1"/>
        <end position="17"/>
    </location>
</feature>
<dbReference type="EnsemblPlants" id="OMERI05G10930.1">
    <property type="protein sequence ID" value="OMERI05G10930.1"/>
    <property type="gene ID" value="OMERI05G10930"/>
</dbReference>
<dbReference type="Proteomes" id="UP000008021">
    <property type="component" value="Chromosome 5"/>
</dbReference>
<evidence type="ECO:0000313" key="2">
    <source>
        <dbReference type="EnsemblPlants" id="OMERI05G10930.1"/>
    </source>
</evidence>
<reference evidence="2" key="1">
    <citation type="submission" date="2015-04" db="UniProtKB">
        <authorList>
            <consortium name="EnsemblPlants"/>
        </authorList>
    </citation>
    <scope>IDENTIFICATION</scope>
</reference>